<evidence type="ECO:0000313" key="3">
    <source>
        <dbReference type="Proteomes" id="UP000177723"/>
    </source>
</evidence>
<proteinExistence type="predicted"/>
<comment type="caution">
    <text evidence="2">The sequence shown here is derived from an EMBL/GenBank/DDBJ whole genome shotgun (WGS) entry which is preliminary data.</text>
</comment>
<dbReference type="EMBL" id="MFHT01000004">
    <property type="protein sequence ID" value="OGF78067.1"/>
    <property type="molecule type" value="Genomic_DNA"/>
</dbReference>
<dbReference type="Proteomes" id="UP000177723">
    <property type="component" value="Unassembled WGS sequence"/>
</dbReference>
<evidence type="ECO:0000256" key="1">
    <source>
        <dbReference type="SAM" id="MobiDB-lite"/>
    </source>
</evidence>
<gene>
    <name evidence="2" type="ORF">A3F23_02590</name>
</gene>
<name>A0A1F5WR56_9BACT</name>
<evidence type="ECO:0000313" key="2">
    <source>
        <dbReference type="EMBL" id="OGF78067.1"/>
    </source>
</evidence>
<reference evidence="2 3" key="1">
    <citation type="journal article" date="2016" name="Nat. Commun.">
        <title>Thousands of microbial genomes shed light on interconnected biogeochemical processes in an aquifer system.</title>
        <authorList>
            <person name="Anantharaman K."/>
            <person name="Brown C.T."/>
            <person name="Hug L.A."/>
            <person name="Sharon I."/>
            <person name="Castelle C.J."/>
            <person name="Probst A.J."/>
            <person name="Thomas B.C."/>
            <person name="Singh A."/>
            <person name="Wilkins M.J."/>
            <person name="Karaoz U."/>
            <person name="Brodie E.L."/>
            <person name="Williams K.H."/>
            <person name="Hubbard S.S."/>
            <person name="Banfield J.F."/>
        </authorList>
    </citation>
    <scope>NUCLEOTIDE SEQUENCE [LARGE SCALE GENOMIC DNA]</scope>
</reference>
<sequence length="188" mass="21898">MSNEMPTNDEEFLRQEQTAESQEWRERQDSYADLGSYIKMHKTEELSQEDPEMDKKLKEQIKELKLNGIYWTGWSITKTGEFEANPAVQFGYDKHANFQYFDRSGNITSCDIDAERILVYKRKDVGALGYLITQELQKLGFRKPPGNPNSPEAKSLGEVIQEVSSAISRKERRLEQEAKEKKTKEFDF</sequence>
<dbReference type="AlphaFoldDB" id="A0A1F5WR56"/>
<feature type="region of interest" description="Disordered" evidence="1">
    <location>
        <begin position="1"/>
        <end position="28"/>
    </location>
</feature>
<protein>
    <submittedName>
        <fullName evidence="2">Uncharacterized protein</fullName>
    </submittedName>
</protein>
<organism evidence="2 3">
    <name type="scientific">Candidatus Giovannonibacteria bacterium RIFCSPHIGHO2_12_FULL_43_15</name>
    <dbReference type="NCBI Taxonomy" id="1798341"/>
    <lineage>
        <taxon>Bacteria</taxon>
        <taxon>Candidatus Giovannoniibacteriota</taxon>
    </lineage>
</organism>
<accession>A0A1F5WR56</accession>